<dbReference type="RefSeq" id="WP_186887769.1">
    <property type="nucleotide sequence ID" value="NZ_JACONZ010000002.1"/>
</dbReference>
<reference evidence="6" key="1">
    <citation type="submission" date="2020-08" db="EMBL/GenBank/DDBJ databases">
        <title>Genome public.</title>
        <authorList>
            <person name="Liu C."/>
            <person name="Sun Q."/>
        </authorList>
    </citation>
    <scope>NUCLEOTIDE SEQUENCE</scope>
    <source>
        <strain evidence="6">BX8</strain>
    </source>
</reference>
<keyword evidence="3" id="KW-0328">Glycosyltransferase</keyword>
<dbReference type="PANTHER" id="PTHR43179">
    <property type="entry name" value="RHAMNOSYLTRANSFERASE WBBL"/>
    <property type="match status" value="1"/>
</dbReference>
<dbReference type="GO" id="GO:0016757">
    <property type="term" value="F:glycosyltransferase activity"/>
    <property type="evidence" value="ECO:0007669"/>
    <property type="project" value="UniProtKB-KW"/>
</dbReference>
<dbReference type="Gene3D" id="3.40.50.2000">
    <property type="entry name" value="Glycogen Phosphorylase B"/>
    <property type="match status" value="1"/>
</dbReference>
<dbReference type="Gene3D" id="3.90.550.10">
    <property type="entry name" value="Spore Coat Polysaccharide Biosynthesis Protein SpsA, Chain A"/>
    <property type="match status" value="1"/>
</dbReference>
<evidence type="ECO:0000259" key="5">
    <source>
        <dbReference type="Pfam" id="PF00535"/>
    </source>
</evidence>
<name>A0A923IDX5_9FIRM</name>
<organism evidence="6 7">
    <name type="scientific">Anaerofilum hominis</name>
    <dbReference type="NCBI Taxonomy" id="2763016"/>
    <lineage>
        <taxon>Bacteria</taxon>
        <taxon>Bacillati</taxon>
        <taxon>Bacillota</taxon>
        <taxon>Clostridia</taxon>
        <taxon>Eubacteriales</taxon>
        <taxon>Oscillospiraceae</taxon>
        <taxon>Anaerofilum</taxon>
    </lineage>
</organism>
<dbReference type="PANTHER" id="PTHR43179:SF12">
    <property type="entry name" value="GALACTOFURANOSYLTRANSFERASE GLFT2"/>
    <property type="match status" value="1"/>
</dbReference>
<dbReference type="InterPro" id="IPR029044">
    <property type="entry name" value="Nucleotide-diphossugar_trans"/>
</dbReference>
<proteinExistence type="inferred from homology"/>
<sequence>MLTTGIIILNYNSSDFLKLTLNSLVRAKNDTPWEVCVVENGSSLKDRNQAEEYFCDIIQNSSQKGVFIDAKENKGFSGGNNIGIQYFLEKKEITHICLLNSDVILTDYWLDILLQKPCDVVGPVTNAAGNEQTIGIDVIPSKDENAFPVVNQFARKRRLAYQDCCNQSKLITFFATVFTREVIETVGMLDEQFFPGSFEDDDYCKRVYNANFRIWIRRDCYIHHWGSGSFSNLAMNSRIRISQENKKKFEDKWGILWEDRRPLLLESFFQDVQFLVKYPPNELWAMDVLRKSEEEIKKIFGNMIQIESRYQNSEQIIAMQQGEINRLNAQLKEELPFKENVRQIFRKLFRRLSPSFWRTNPHRIERRNKKNLKILLKTIQHQITEAVWESKKKCICVFAPIFNEKNITDGYEQRVKAVDEEVLTNYYKIYFDIHDIGAAPQFNVVDKCHAELKLNLSDPLQAEFMKKLIKNYRKVYVHSVLQIMKDVVPDKARKILKKPFVKIVWDVHGSVPEEFALYGDYYGAQIAGEAEEFLAQYATLAITVNQAMKHHLEEKYKTQLRGQVQVMPIFNQDLLCKVNYAEDKRLKEAQVPLVVYAGGLQKWQKIGQMQDAIEEMGDDCRYKIFVPLPDEFEKQWGQRKKPHAMEVSCKPPAEVMEEYKECHYGFVLRDDIVVNNVACPTKLIEYLQFGIVPVLDTTKIGDFVTLGMHYVDYRDFVNHQLPTEEQRRNMAASNYQVLQKLVDTYLAGKSAVKDSLI</sequence>
<feature type="domain" description="Glycosyltransferase 2-like" evidence="5">
    <location>
        <begin position="6"/>
        <end position="116"/>
    </location>
</feature>
<dbReference type="Pfam" id="PF00535">
    <property type="entry name" value="Glycos_transf_2"/>
    <property type="match status" value="1"/>
</dbReference>
<keyword evidence="7" id="KW-1185">Reference proteome</keyword>
<accession>A0A923IDX5</accession>
<comment type="similarity">
    <text evidence="2">Belongs to the glycosyltransferase 2 family.</text>
</comment>
<gene>
    <name evidence="6" type="ORF">H8S23_07815</name>
</gene>
<evidence type="ECO:0000256" key="4">
    <source>
        <dbReference type="ARBA" id="ARBA00022679"/>
    </source>
</evidence>
<comment type="caution">
    <text evidence="6">The sequence shown here is derived from an EMBL/GenBank/DDBJ whole genome shotgun (WGS) entry which is preliminary data.</text>
</comment>
<evidence type="ECO:0000313" key="6">
    <source>
        <dbReference type="EMBL" id="MBC5581415.1"/>
    </source>
</evidence>
<dbReference type="EMBL" id="JACONZ010000002">
    <property type="protein sequence ID" value="MBC5581415.1"/>
    <property type="molecule type" value="Genomic_DNA"/>
</dbReference>
<comment type="pathway">
    <text evidence="1">Cell wall biogenesis; cell wall polysaccharide biosynthesis.</text>
</comment>
<dbReference type="InterPro" id="IPR001173">
    <property type="entry name" value="Glyco_trans_2-like"/>
</dbReference>
<dbReference type="Proteomes" id="UP000659630">
    <property type="component" value="Unassembled WGS sequence"/>
</dbReference>
<keyword evidence="4" id="KW-0808">Transferase</keyword>
<dbReference type="AlphaFoldDB" id="A0A923IDX5"/>
<evidence type="ECO:0000256" key="2">
    <source>
        <dbReference type="ARBA" id="ARBA00006739"/>
    </source>
</evidence>
<evidence type="ECO:0000256" key="1">
    <source>
        <dbReference type="ARBA" id="ARBA00004776"/>
    </source>
</evidence>
<dbReference type="SUPFAM" id="SSF53448">
    <property type="entry name" value="Nucleotide-diphospho-sugar transferases"/>
    <property type="match status" value="1"/>
</dbReference>
<evidence type="ECO:0000313" key="7">
    <source>
        <dbReference type="Proteomes" id="UP000659630"/>
    </source>
</evidence>
<evidence type="ECO:0000256" key="3">
    <source>
        <dbReference type="ARBA" id="ARBA00022676"/>
    </source>
</evidence>
<protein>
    <submittedName>
        <fullName evidence="6">Glycosyltransferase</fullName>
    </submittedName>
</protein>